<feature type="region of interest" description="Disordered" evidence="1">
    <location>
        <begin position="198"/>
        <end position="218"/>
    </location>
</feature>
<dbReference type="EMBL" id="CP038266">
    <property type="protein sequence ID" value="QBR87499.1"/>
    <property type="molecule type" value="Genomic_DNA"/>
</dbReference>
<dbReference type="InterPro" id="IPR009467">
    <property type="entry name" value="Glycolipid-bd_prot_put"/>
</dbReference>
<name>A0ABX5SRI8_9MICO</name>
<evidence type="ECO:0000313" key="2">
    <source>
        <dbReference type="EMBL" id="QBR87499.1"/>
    </source>
</evidence>
<dbReference type="Pfam" id="PF06475">
    <property type="entry name" value="Glycolipid_bind"/>
    <property type="match status" value="1"/>
</dbReference>
<dbReference type="Proteomes" id="UP000295748">
    <property type="component" value="Chromosome"/>
</dbReference>
<feature type="compositionally biased region" description="Basic and acidic residues" evidence="1">
    <location>
        <begin position="208"/>
        <end position="218"/>
    </location>
</feature>
<gene>
    <name evidence="2" type="ORF">E4K62_01580</name>
</gene>
<sequence>MSATPEIASRSAYTWRGVDDPGRIDHAVVRMGAESMSAHGTSTTSTYATSWDLDVGPGWVTRALRVSAHADGWSRALVLTRETDGTWSARTSVDGHCELVPPGLSDPRDIGGAIDCDLALSPVTNTMPIRRLGLLSGDVPATGLVMAWVEVPSLRVIRSDQSYASSGALVHYRSLTRGVAVDLDVDHHGIVVNYPGMARHVPQTASTSHEERDPRPAG</sequence>
<organism evidence="2 3">
    <name type="scientific">Microbacterium wangchenii</name>
    <dbReference type="NCBI Taxonomy" id="2541726"/>
    <lineage>
        <taxon>Bacteria</taxon>
        <taxon>Bacillati</taxon>
        <taxon>Actinomycetota</taxon>
        <taxon>Actinomycetes</taxon>
        <taxon>Micrococcales</taxon>
        <taxon>Microbacteriaceae</taxon>
        <taxon>Microbacterium</taxon>
    </lineage>
</organism>
<evidence type="ECO:0000313" key="3">
    <source>
        <dbReference type="Proteomes" id="UP000295748"/>
    </source>
</evidence>
<evidence type="ECO:0008006" key="4">
    <source>
        <dbReference type="Google" id="ProtNLM"/>
    </source>
</evidence>
<reference evidence="2 3" key="1">
    <citation type="submission" date="2019-03" db="EMBL/GenBank/DDBJ databases">
        <authorList>
            <person name="Dong K."/>
        </authorList>
    </citation>
    <scope>NUCLEOTIDE SEQUENCE [LARGE SCALE GENOMIC DNA]</scope>
    <source>
        <strain evidence="3">dk512</strain>
    </source>
</reference>
<protein>
    <recommendedName>
        <fullName evidence="4">Glycolipid-binding domain-containing protein</fullName>
    </recommendedName>
</protein>
<accession>A0ABX5SRI8</accession>
<evidence type="ECO:0000256" key="1">
    <source>
        <dbReference type="SAM" id="MobiDB-lite"/>
    </source>
</evidence>
<proteinExistence type="predicted"/>
<keyword evidence="3" id="KW-1185">Reference proteome</keyword>
<dbReference type="RefSeq" id="WP_135062920.1">
    <property type="nucleotide sequence ID" value="NZ_CP038266.1"/>
</dbReference>
<dbReference type="SUPFAM" id="SSF159275">
    <property type="entry name" value="PA1994-like"/>
    <property type="match status" value="1"/>
</dbReference>